<name>A0A182JLV3_ANOAO</name>
<protein>
    <submittedName>
        <fullName evidence="2">Uncharacterized protein</fullName>
    </submittedName>
</protein>
<dbReference type="AlphaFoldDB" id="A0A182JLV3"/>
<organism evidence="2">
    <name type="scientific">Anopheles atroparvus</name>
    <name type="common">European mosquito</name>
    <dbReference type="NCBI Taxonomy" id="41427"/>
    <lineage>
        <taxon>Eukaryota</taxon>
        <taxon>Metazoa</taxon>
        <taxon>Ecdysozoa</taxon>
        <taxon>Arthropoda</taxon>
        <taxon>Hexapoda</taxon>
        <taxon>Insecta</taxon>
        <taxon>Pterygota</taxon>
        <taxon>Neoptera</taxon>
        <taxon>Endopterygota</taxon>
        <taxon>Diptera</taxon>
        <taxon>Nematocera</taxon>
        <taxon>Culicoidea</taxon>
        <taxon>Culicidae</taxon>
        <taxon>Anophelinae</taxon>
        <taxon>Anopheles</taxon>
    </lineage>
</organism>
<evidence type="ECO:0000256" key="1">
    <source>
        <dbReference type="SAM" id="MobiDB-lite"/>
    </source>
</evidence>
<evidence type="ECO:0000313" key="2">
    <source>
        <dbReference type="EnsemblMetazoa" id="AATE020499-PA.1"/>
    </source>
</evidence>
<sequence>MYVTFVHGGMYSCRRPPYRTTALASDNILYCIRKSKLYPLWSRDSLQEWKERLKIEPHPNGHPCLFFGQLLSYFDAAQNESTRVGRDGRGAARFSGGDEGHREGREGKRCQEWTGEWRRQVNGPAATVLPPVGSMRNRRMVQMALGLARSRTGRVKVEQDLACC</sequence>
<dbReference type="VEuPathDB" id="VectorBase:AATE020499"/>
<proteinExistence type="predicted"/>
<reference evidence="2" key="1">
    <citation type="submission" date="2022-08" db="UniProtKB">
        <authorList>
            <consortium name="EnsemblMetazoa"/>
        </authorList>
    </citation>
    <scope>IDENTIFICATION</scope>
    <source>
        <strain evidence="2">EBRO</strain>
    </source>
</reference>
<feature type="region of interest" description="Disordered" evidence="1">
    <location>
        <begin position="86"/>
        <end position="108"/>
    </location>
</feature>
<dbReference type="EnsemblMetazoa" id="AATE020499-RA">
    <property type="protein sequence ID" value="AATE020499-PA.1"/>
    <property type="gene ID" value="AATE020499"/>
</dbReference>
<accession>A0A182JLV3</accession>